<evidence type="ECO:0000256" key="1">
    <source>
        <dbReference type="SAM" id="Phobius"/>
    </source>
</evidence>
<gene>
    <name evidence="2" type="ORF">PBK173_000119300</name>
</gene>
<dbReference type="NCBIfam" id="TIGR01590">
    <property type="entry name" value="yir-bir-cir_Pla"/>
    <property type="match status" value="1"/>
</dbReference>
<reference evidence="2 3" key="1">
    <citation type="submission" date="2016-02" db="EMBL/GenBank/DDBJ databases">
        <authorList>
            <consortium name="Pathogen Informatics"/>
        </authorList>
    </citation>
    <scope>NUCLEOTIDE SEQUENCE [LARGE SCALE GENOMIC DNA]</scope>
    <source>
        <strain evidence="2 3">K173</strain>
    </source>
</reference>
<dbReference type="AlphaFoldDB" id="A0A0Y9VGN5"/>
<dbReference type="Proteomes" id="UP000069549">
    <property type="component" value="Chromosome 6"/>
</dbReference>
<organism evidence="2 3">
    <name type="scientific">Plasmodium berghei</name>
    <dbReference type="NCBI Taxonomy" id="5821"/>
    <lineage>
        <taxon>Eukaryota</taxon>
        <taxon>Sar</taxon>
        <taxon>Alveolata</taxon>
        <taxon>Apicomplexa</taxon>
        <taxon>Aconoidasida</taxon>
        <taxon>Haemosporida</taxon>
        <taxon>Plasmodiidae</taxon>
        <taxon>Plasmodium</taxon>
        <taxon>Plasmodium (Vinckeia)</taxon>
    </lineage>
</organism>
<sequence length="296" mass="34679">MNDTLCLKFDFLRYYLPAELGGTANFEFKQITNFNKYCPSENCNTDLEKITIGFLWLLEQYFTISKDTDDYNENNTNAFFLYIISWLSYQLKQNSEHNTTTINDFYTKHVKNSGKYSKFINDSSICANLKEIIDKQKDLFNIDIEDLSKFYDAFKLLCNIYGNVAKNEKSGTLSNNANNFVEKYTDLNDYYNVENTPHSQILSVLLTDYNKLKTDKSGKIDNSKQFPILPTEKATKPFSRSSRSSSIKISVIPMTFLFFALLIYLGITYKHSLFDFRKRLQRLNLRIKKIKRKINH</sequence>
<proteinExistence type="predicted"/>
<dbReference type="EMBL" id="LT160026">
    <property type="protein sequence ID" value="CXI21316.1"/>
    <property type="molecule type" value="Genomic_DNA"/>
</dbReference>
<accession>A0A0Y9VGN5</accession>
<evidence type="ECO:0000313" key="3">
    <source>
        <dbReference type="Proteomes" id="UP000069549"/>
    </source>
</evidence>
<keyword evidence="1" id="KW-1133">Transmembrane helix</keyword>
<keyword evidence="1" id="KW-0472">Membrane</keyword>
<protein>
    <submittedName>
        <fullName evidence="2">BIR protein</fullName>
    </submittedName>
</protein>
<feature type="transmembrane region" description="Helical" evidence="1">
    <location>
        <begin position="249"/>
        <end position="269"/>
    </location>
</feature>
<dbReference type="Pfam" id="PF06022">
    <property type="entry name" value="Cir_Bir_Yir"/>
    <property type="match status" value="1"/>
</dbReference>
<name>A0A0Y9VGN5_PLABE</name>
<dbReference type="VEuPathDB" id="PlasmoDB:PBANKA_0007601"/>
<keyword evidence="1" id="KW-0812">Transmembrane</keyword>
<dbReference type="OMA" id="DSSICAN"/>
<evidence type="ECO:0000313" key="2">
    <source>
        <dbReference type="EMBL" id="CXI21316.1"/>
    </source>
</evidence>
<dbReference type="InterPro" id="IPR006477">
    <property type="entry name" value="Yir_bir_cir"/>
</dbReference>